<gene>
    <name evidence="2" type="ORF">S01H1_77757</name>
</gene>
<protein>
    <submittedName>
        <fullName evidence="2">Uncharacterized protein</fullName>
    </submittedName>
</protein>
<evidence type="ECO:0000313" key="2">
    <source>
        <dbReference type="EMBL" id="GAG52628.1"/>
    </source>
</evidence>
<feature type="compositionally biased region" description="Basic and acidic residues" evidence="1">
    <location>
        <begin position="73"/>
        <end position="89"/>
    </location>
</feature>
<dbReference type="AlphaFoldDB" id="X0YWE6"/>
<name>X0YWE6_9ZZZZ</name>
<organism evidence="2">
    <name type="scientific">marine sediment metagenome</name>
    <dbReference type="NCBI Taxonomy" id="412755"/>
    <lineage>
        <taxon>unclassified sequences</taxon>
        <taxon>metagenomes</taxon>
        <taxon>ecological metagenomes</taxon>
    </lineage>
</organism>
<feature type="region of interest" description="Disordered" evidence="1">
    <location>
        <begin position="18"/>
        <end position="89"/>
    </location>
</feature>
<evidence type="ECO:0000256" key="1">
    <source>
        <dbReference type="SAM" id="MobiDB-lite"/>
    </source>
</evidence>
<accession>X0YWE6</accession>
<dbReference type="EMBL" id="BARS01052281">
    <property type="protein sequence ID" value="GAG52628.1"/>
    <property type="molecule type" value="Genomic_DNA"/>
</dbReference>
<proteinExistence type="predicted"/>
<sequence length="89" mass="9700">GVTIRYHDGRPLGMLVGAVRRDRPRATTRPRTRPQDEPQDEPSLLSPFEIGTGTTHTPPASGTLYLKINDSPGELHDNAGRLEVRVSGS</sequence>
<reference evidence="2" key="1">
    <citation type="journal article" date="2014" name="Front. Microbiol.">
        <title>High frequency of phylogenetically diverse reductive dehalogenase-homologous genes in deep subseafloor sedimentary metagenomes.</title>
        <authorList>
            <person name="Kawai M."/>
            <person name="Futagami T."/>
            <person name="Toyoda A."/>
            <person name="Takaki Y."/>
            <person name="Nishi S."/>
            <person name="Hori S."/>
            <person name="Arai W."/>
            <person name="Tsubouchi T."/>
            <person name="Morono Y."/>
            <person name="Uchiyama I."/>
            <person name="Ito T."/>
            <person name="Fujiyama A."/>
            <person name="Inagaki F."/>
            <person name="Takami H."/>
        </authorList>
    </citation>
    <scope>NUCLEOTIDE SEQUENCE</scope>
    <source>
        <strain evidence="2">Expedition CK06-06</strain>
    </source>
</reference>
<dbReference type="Gene3D" id="2.60.120.430">
    <property type="entry name" value="Galactose-binding lectin"/>
    <property type="match status" value="1"/>
</dbReference>
<comment type="caution">
    <text evidence="2">The sequence shown here is derived from an EMBL/GenBank/DDBJ whole genome shotgun (WGS) entry which is preliminary data.</text>
</comment>
<feature type="non-terminal residue" evidence="2">
    <location>
        <position position="1"/>
    </location>
</feature>